<reference evidence="1 2" key="1">
    <citation type="submission" date="2014-08" db="EMBL/GenBank/DDBJ databases">
        <title>Genome sequence of Tetragenococcus muriaticus.</title>
        <authorList>
            <person name="Chuea-nongthon C."/>
            <person name="Rodtong S."/>
            <person name="Yongsawatdigul J."/>
            <person name="Steele J.L."/>
            <person name="Liu X.-y."/>
            <person name="Speers J."/>
            <person name="Glasner J.D."/>
            <person name="Neeno-Eckwall E.C."/>
        </authorList>
    </citation>
    <scope>NUCLEOTIDE SEQUENCE [LARGE SCALE GENOMIC DNA]</scope>
    <source>
        <strain evidence="1 2">3MR10-3</strain>
    </source>
</reference>
<organism evidence="1 2">
    <name type="scientific">Tetragenococcus muriaticus 3MR10-3</name>
    <dbReference type="NCBI Taxonomy" id="1302648"/>
    <lineage>
        <taxon>Bacteria</taxon>
        <taxon>Bacillati</taxon>
        <taxon>Bacillota</taxon>
        <taxon>Bacilli</taxon>
        <taxon>Lactobacillales</taxon>
        <taxon>Enterococcaceae</taxon>
        <taxon>Tetragenococcus</taxon>
    </lineage>
</organism>
<dbReference type="EMBL" id="JPVT01000106">
    <property type="protein sequence ID" value="KFN91281.1"/>
    <property type="molecule type" value="Genomic_DNA"/>
</dbReference>
<keyword evidence="2" id="KW-1185">Reference proteome</keyword>
<comment type="caution">
    <text evidence="1">The sequence shown here is derived from an EMBL/GenBank/DDBJ whole genome shotgun (WGS) entry which is preliminary data.</text>
</comment>
<proteinExistence type="predicted"/>
<sequence>MMKSQFPIFFLSRPFHYLNKKNYIINFSDKAREYVKKVGKCPKKQHFM</sequence>
<dbReference type="AlphaFoldDB" id="A0A091C0A5"/>
<dbReference type="Proteomes" id="UP000029381">
    <property type="component" value="Unassembled WGS sequence"/>
</dbReference>
<gene>
    <name evidence="1" type="ORF">TMU3MR103_1098</name>
</gene>
<name>A0A091C0A5_9ENTE</name>
<evidence type="ECO:0000313" key="2">
    <source>
        <dbReference type="Proteomes" id="UP000029381"/>
    </source>
</evidence>
<accession>A0A091C0A5</accession>
<protein>
    <submittedName>
        <fullName evidence="1">Uncharacterized protein</fullName>
    </submittedName>
</protein>
<evidence type="ECO:0000313" key="1">
    <source>
        <dbReference type="EMBL" id="KFN91281.1"/>
    </source>
</evidence>